<feature type="repeat" description="WD" evidence="3">
    <location>
        <begin position="1104"/>
        <end position="1145"/>
    </location>
</feature>
<feature type="repeat" description="WD" evidence="3">
    <location>
        <begin position="712"/>
        <end position="753"/>
    </location>
</feature>
<dbReference type="InterPro" id="IPR007111">
    <property type="entry name" value="NACHT_NTPase"/>
</dbReference>
<feature type="repeat" description="WD" evidence="3">
    <location>
        <begin position="626"/>
        <end position="667"/>
    </location>
</feature>
<dbReference type="PANTHER" id="PTHR19848">
    <property type="entry name" value="WD40 REPEAT PROTEIN"/>
    <property type="match status" value="1"/>
</dbReference>
<dbReference type="InterPro" id="IPR056884">
    <property type="entry name" value="NPHP3-like_N"/>
</dbReference>
<dbReference type="InterPro" id="IPR015943">
    <property type="entry name" value="WD40/YVTN_repeat-like_dom_sf"/>
</dbReference>
<accession>A0A1J8QKM9</accession>
<feature type="repeat" description="WD" evidence="3">
    <location>
        <begin position="800"/>
        <end position="840"/>
    </location>
</feature>
<evidence type="ECO:0000256" key="2">
    <source>
        <dbReference type="ARBA" id="ARBA00022737"/>
    </source>
</evidence>
<dbReference type="SUPFAM" id="SSF50998">
    <property type="entry name" value="Quinoprotein alcohol dehydrogenase-like"/>
    <property type="match status" value="1"/>
</dbReference>
<dbReference type="InterPro" id="IPR036322">
    <property type="entry name" value="WD40_repeat_dom_sf"/>
</dbReference>
<dbReference type="SUPFAM" id="SSF50978">
    <property type="entry name" value="WD40 repeat-like"/>
    <property type="match status" value="2"/>
</dbReference>
<dbReference type="SUPFAM" id="SSF52540">
    <property type="entry name" value="P-loop containing nucleoside triphosphate hydrolases"/>
    <property type="match status" value="1"/>
</dbReference>
<feature type="repeat" description="WD" evidence="3">
    <location>
        <begin position="669"/>
        <end position="710"/>
    </location>
</feature>
<evidence type="ECO:0000313" key="5">
    <source>
        <dbReference type="EMBL" id="OJA13992.1"/>
    </source>
</evidence>
<dbReference type="OrthoDB" id="163438at2759"/>
<comment type="caution">
    <text evidence="5">The sequence shown here is derived from an EMBL/GenBank/DDBJ whole genome shotgun (WGS) entry which is preliminary data.</text>
</comment>
<dbReference type="InterPro" id="IPR020472">
    <property type="entry name" value="WD40_PAC1"/>
</dbReference>
<dbReference type="EMBL" id="LVVM01003950">
    <property type="protein sequence ID" value="OJA13992.1"/>
    <property type="molecule type" value="Genomic_DNA"/>
</dbReference>
<dbReference type="InterPro" id="IPR011047">
    <property type="entry name" value="Quinoprotein_ADH-like_sf"/>
</dbReference>
<dbReference type="PROSITE" id="PS50294">
    <property type="entry name" value="WD_REPEATS_REGION"/>
    <property type="match status" value="14"/>
</dbReference>
<feature type="domain" description="NACHT" evidence="4">
    <location>
        <begin position="40"/>
        <end position="188"/>
    </location>
</feature>
<dbReference type="Proteomes" id="UP000183567">
    <property type="component" value="Unassembled WGS sequence"/>
</dbReference>
<name>A0A1J8QKM9_9AGAM</name>
<evidence type="ECO:0000259" key="4">
    <source>
        <dbReference type="PROSITE" id="PS50837"/>
    </source>
</evidence>
<feature type="repeat" description="WD" evidence="3">
    <location>
        <begin position="757"/>
        <end position="798"/>
    </location>
</feature>
<dbReference type="InterPro" id="IPR027417">
    <property type="entry name" value="P-loop_NTPase"/>
</dbReference>
<dbReference type="PANTHER" id="PTHR19848:SF8">
    <property type="entry name" value="F-BOX AND WD REPEAT DOMAIN CONTAINING 7"/>
    <property type="match status" value="1"/>
</dbReference>
<dbReference type="SMART" id="SM00320">
    <property type="entry name" value="WD40"/>
    <property type="match status" value="14"/>
</dbReference>
<feature type="repeat" description="WD" evidence="3">
    <location>
        <begin position="590"/>
        <end position="624"/>
    </location>
</feature>
<keyword evidence="6" id="KW-1185">Reference proteome</keyword>
<gene>
    <name evidence="5" type="ORF">AZE42_04607</name>
</gene>
<feature type="repeat" description="WD" evidence="3">
    <location>
        <begin position="1019"/>
        <end position="1054"/>
    </location>
</feature>
<feature type="repeat" description="WD" evidence="3">
    <location>
        <begin position="890"/>
        <end position="931"/>
    </location>
</feature>
<feature type="repeat" description="WD" evidence="3">
    <location>
        <begin position="842"/>
        <end position="874"/>
    </location>
</feature>
<dbReference type="PROSITE" id="PS50082">
    <property type="entry name" value="WD_REPEATS_2"/>
    <property type="match status" value="14"/>
</dbReference>
<organism evidence="5 6">
    <name type="scientific">Rhizopogon vesiculosus</name>
    <dbReference type="NCBI Taxonomy" id="180088"/>
    <lineage>
        <taxon>Eukaryota</taxon>
        <taxon>Fungi</taxon>
        <taxon>Dikarya</taxon>
        <taxon>Basidiomycota</taxon>
        <taxon>Agaricomycotina</taxon>
        <taxon>Agaricomycetes</taxon>
        <taxon>Agaricomycetidae</taxon>
        <taxon>Boletales</taxon>
        <taxon>Suillineae</taxon>
        <taxon>Rhizopogonaceae</taxon>
        <taxon>Rhizopogon</taxon>
    </lineage>
</organism>
<dbReference type="Pfam" id="PF24883">
    <property type="entry name" value="NPHP3_N"/>
    <property type="match status" value="1"/>
</dbReference>
<dbReference type="InterPro" id="IPR019775">
    <property type="entry name" value="WD40_repeat_CS"/>
</dbReference>
<feature type="repeat" description="WD" evidence="3">
    <location>
        <begin position="1062"/>
        <end position="1103"/>
    </location>
</feature>
<protein>
    <recommendedName>
        <fullName evidence="4">NACHT domain-containing protein</fullName>
    </recommendedName>
</protein>
<evidence type="ECO:0000256" key="3">
    <source>
        <dbReference type="PROSITE-ProRule" id="PRU00221"/>
    </source>
</evidence>
<feature type="repeat" description="WD" evidence="3">
    <location>
        <begin position="976"/>
        <end position="1017"/>
    </location>
</feature>
<dbReference type="Gene3D" id="2.130.10.10">
    <property type="entry name" value="YVTN repeat-like/Quinoprotein amine dehydrogenase"/>
    <property type="match status" value="7"/>
</dbReference>
<dbReference type="STRING" id="180088.A0A1J8QKM9"/>
<reference evidence="5 6" key="1">
    <citation type="submission" date="2016-03" db="EMBL/GenBank/DDBJ databases">
        <title>Comparative genomics of the ectomycorrhizal sister species Rhizopogon vinicolor and Rhizopogon vesiculosus (Basidiomycota: Boletales) reveals a divergence of the mating type B locus.</title>
        <authorList>
            <person name="Mujic A.B."/>
            <person name="Kuo A."/>
            <person name="Tritt A."/>
            <person name="Lipzen A."/>
            <person name="Chen C."/>
            <person name="Johnson J."/>
            <person name="Sharma A."/>
            <person name="Barry K."/>
            <person name="Grigoriev I.V."/>
            <person name="Spatafora J.W."/>
        </authorList>
    </citation>
    <scope>NUCLEOTIDE SEQUENCE [LARGE SCALE GENOMIC DNA]</scope>
    <source>
        <strain evidence="5 6">AM-OR11-056</strain>
    </source>
</reference>
<feature type="repeat" description="WD" evidence="3">
    <location>
        <begin position="933"/>
        <end position="974"/>
    </location>
</feature>
<feature type="repeat" description="WD" evidence="3">
    <location>
        <begin position="1147"/>
        <end position="1182"/>
    </location>
</feature>
<proteinExistence type="predicted"/>
<keyword evidence="1 3" id="KW-0853">WD repeat</keyword>
<evidence type="ECO:0000256" key="1">
    <source>
        <dbReference type="ARBA" id="ARBA00022574"/>
    </source>
</evidence>
<dbReference type="CDD" id="cd00200">
    <property type="entry name" value="WD40"/>
    <property type="match status" value="2"/>
</dbReference>
<dbReference type="PROSITE" id="PS00678">
    <property type="entry name" value="WD_REPEATS_1"/>
    <property type="match status" value="10"/>
</dbReference>
<dbReference type="PROSITE" id="PS50837">
    <property type="entry name" value="NACHT"/>
    <property type="match status" value="1"/>
</dbReference>
<sequence length="1288" mass="140151">MEYASGAGLNIDKRCLPGTREDILSDIKSWIGSTGDGVSRVLWLSGTAGTGKSAIAHTIANWCKELGCLGSCFCFDRTRVADRRHEKIFTTIARDLADCNPAIRRALAHVVHDNNELRHSADITRQWQKLVIEPIRVASTAVAAPVLIVIDALDESGEPNSREQILDLLASQLSELPANFRVIVTSRPLEDIYKSFETASQVRHLSMNNISPQSTSSDIKRYISDKLSKQGAVFNDTHYQALAQKSDGMFEWARLACEYIKRTNKVGRGPMARFNTVFAKAVVEGTPVKGTHLLDEMYQRILEDIMPDEDDEDTIPMFQSVMGQIIASREPLPKAAFIVMRLNFLRVDSYTVDHVIGSMGSLITGTVDSQPIRPLHASFYDFLTDKARSCQFYVDVASVERDLAFASLRVMKLGLRFNICSLKSSYSPNSAVHELNKQVQDSIPAELSYSCRFWGTHVRAASLEPLVAKEVEAFFDDERLLFWIEVLGLIRSVGTAAQSLISIADWSMDYTEYMRIGDAARDTLRFIRMFGAAILHSTPHLYLSALPLAPTQSWVFKKFAAKFPCTPQVVASHVQKWPATEKVIRMHVAVRSVAISPDGKRIVGCSDDGDIQVWDMETGVALGVPLRGHNGIVWSIAISPDGKHIVSGSQDKTIRVWDAETGDALRAPLQGHTDQVHSVTISSDGTRIVSGSKDTMIRVWDLATGAALGAPLQGHTGSVSCVAISWDGKRIVSGSEDTTIRVWGMETGEALVALLHLEGHTDHVLSLAISLDGKHIVSGSRDETILVWDAETGKAVRAPLQGHTAPVSSVAISPDGKYIMSGSRLTIRVWDVETGEAVGAPLRGHTHKVSSLAFSPDGKHIVSGSEDSTIRVWDTLSLPVQTDEASGDTLQAHTEPVYCVAFSADEKCIVSGAMDHTIRVWDMETGKALGAPLRGHTATVSSVAILPDGKRIVSGSFDDTIRVWNAETGGALGAPLRGHTADVECVAISSDGKCIVSSSEDSTIRRWDAETGNVLGAPLLGHTEEVFSVTISSNGKRIVSGSRDFTIRVWDAETDKGFCVLLHGHTDTVSSVAISPDGKRIVSGSCDKTIRVWDMETGKSLCALQGHTDSVCSVTISSDGTRIVSGSSDNTIRVWDAETGKSLAAPLRGHTGAVYSVAVSPEGKWIVSGSFDKTIRVWDLESLHTHRHSTVAKICFSPNLTYALRSESTFSCLEDSCPLVSLGPNEEGWVVGPEGRLLLWIPISLYPVMHVPGNKLLISRDALQLDLSRFAHGTTWETCREPNVVSSS</sequence>
<dbReference type="InterPro" id="IPR001680">
    <property type="entry name" value="WD40_rpt"/>
</dbReference>
<evidence type="ECO:0000313" key="6">
    <source>
        <dbReference type="Proteomes" id="UP000183567"/>
    </source>
</evidence>
<dbReference type="PRINTS" id="PR00320">
    <property type="entry name" value="GPROTEINBRPT"/>
</dbReference>
<dbReference type="Pfam" id="PF00400">
    <property type="entry name" value="WD40"/>
    <property type="match status" value="14"/>
</dbReference>
<dbReference type="Gene3D" id="3.40.50.300">
    <property type="entry name" value="P-loop containing nucleotide triphosphate hydrolases"/>
    <property type="match status" value="1"/>
</dbReference>
<keyword evidence="2" id="KW-0677">Repeat</keyword>